<sequence length="689" mass="74503">GRPERTGRGGLSSGALHEFSPRVLFLSVEPPPDSRFDFVIEDYPPGIPTPDPAYLAGTPEEPDPALLTGGDSTVVEDGTPLVSPDIGIQGRTCSRLRYDAGPVASNLTCFMPWSKTWDYPEGVPTPDPAYLTQTNVDPVGWLIILPTPSGLPRRRANAGSGLPKRAAARVRVANEAQRRGRPRPTDELPDEEAYAPADATAGPAQDEPADPGADDRCARGAGVPPPEADGPGDTRGHPLHVAHRPPAAEDGYGNIIELAPVSPPARPRPKVVPVKTTPPPAPEPVPEPEVEVLPAAPDQYTFYRPPNPEQEPGDGTGDESYAGYNGPNGFTIERPENLDPTPAPVPNPPQVPQFPGVVPQIPQYVIPQQPCGCCCCQCGAGLGGGYAAGMVGGYPLPGGMLPMTAGQGMLPQTGMLPMTGPNDPNAPQVTVVEPPKPACPWTCQIDENVPTRGESNEDDALYEIFYTNPLNCCGTIVEIGAGNGFQHSVSYFFEQGMNWTAYLTEADPQLHGQMISNRPRNKGFIRKGAYCKDGPELFFDEESRTFKSQTSGDFTSEKMGDFVVELETPTVPCIRLDRDVVAGLDHVNVFIINVPGDPWAVIRTMDWDVMVDIWVLRMDDGSNVYHDTARASLRLHDYVPAAWDIKLWCDTPSPDDCKENEVWLRKGFNPIHKEYLSMNRHLLRGSGTP</sequence>
<evidence type="ECO:0000313" key="2">
    <source>
        <dbReference type="EMBL" id="EJK75815.1"/>
    </source>
</evidence>
<reference evidence="2 3" key="1">
    <citation type="journal article" date="2012" name="Genome Biol.">
        <title>Genome and low-iron response of an oceanic diatom adapted to chronic iron limitation.</title>
        <authorList>
            <person name="Lommer M."/>
            <person name="Specht M."/>
            <person name="Roy A.S."/>
            <person name="Kraemer L."/>
            <person name="Andreson R."/>
            <person name="Gutowska M.A."/>
            <person name="Wolf J."/>
            <person name="Bergner S.V."/>
            <person name="Schilhabel M.B."/>
            <person name="Klostermeier U.C."/>
            <person name="Beiko R.G."/>
            <person name="Rosenstiel P."/>
            <person name="Hippler M."/>
            <person name="Laroche J."/>
        </authorList>
    </citation>
    <scope>NUCLEOTIDE SEQUENCE [LARGE SCALE GENOMIC DNA]</scope>
    <source>
        <strain evidence="2 3">CCMP1005</strain>
    </source>
</reference>
<evidence type="ECO:0008006" key="4">
    <source>
        <dbReference type="Google" id="ProtNLM"/>
    </source>
</evidence>
<dbReference type="GO" id="GO:0005886">
    <property type="term" value="C:plasma membrane"/>
    <property type="evidence" value="ECO:0007669"/>
    <property type="project" value="TreeGrafter"/>
</dbReference>
<dbReference type="GO" id="GO:0031902">
    <property type="term" value="C:late endosome membrane"/>
    <property type="evidence" value="ECO:0007669"/>
    <property type="project" value="TreeGrafter"/>
</dbReference>
<dbReference type="GO" id="GO:0005794">
    <property type="term" value="C:Golgi apparatus"/>
    <property type="evidence" value="ECO:0007669"/>
    <property type="project" value="TreeGrafter"/>
</dbReference>
<name>K0TEJ6_THAOC</name>
<dbReference type="Proteomes" id="UP000266841">
    <property type="component" value="Unassembled WGS sequence"/>
</dbReference>
<dbReference type="PANTHER" id="PTHR34009">
    <property type="entry name" value="PROTEIN STAR"/>
    <property type="match status" value="1"/>
</dbReference>
<dbReference type="eggNOG" id="ENOG502R2RU">
    <property type="taxonomic scope" value="Eukaryota"/>
</dbReference>
<dbReference type="GO" id="GO:0016197">
    <property type="term" value="P:endosomal transport"/>
    <property type="evidence" value="ECO:0007669"/>
    <property type="project" value="TreeGrafter"/>
</dbReference>
<dbReference type="OrthoDB" id="2154188at2759"/>
<dbReference type="GO" id="GO:0005789">
    <property type="term" value="C:endoplasmic reticulum membrane"/>
    <property type="evidence" value="ECO:0007669"/>
    <property type="project" value="TreeGrafter"/>
</dbReference>
<gene>
    <name evidence="2" type="ORF">THAOC_02453</name>
</gene>
<dbReference type="EMBL" id="AGNL01002704">
    <property type="protein sequence ID" value="EJK75815.1"/>
    <property type="molecule type" value="Genomic_DNA"/>
</dbReference>
<dbReference type="PANTHER" id="PTHR34009:SF2">
    <property type="entry name" value="PROTEIN STAR"/>
    <property type="match status" value="1"/>
</dbReference>
<feature type="compositionally biased region" description="Low complexity" evidence="1">
    <location>
        <begin position="194"/>
        <end position="204"/>
    </location>
</feature>
<feature type="non-terminal residue" evidence="2">
    <location>
        <position position="1"/>
    </location>
</feature>
<evidence type="ECO:0000256" key="1">
    <source>
        <dbReference type="SAM" id="MobiDB-lite"/>
    </source>
</evidence>
<accession>K0TEJ6</accession>
<dbReference type="InterPro" id="IPR053202">
    <property type="entry name" value="EGF_Rcpt_Signaling_Reg"/>
</dbReference>
<keyword evidence="3" id="KW-1185">Reference proteome</keyword>
<dbReference type="AlphaFoldDB" id="K0TEJ6"/>
<evidence type="ECO:0000313" key="3">
    <source>
        <dbReference type="Proteomes" id="UP000266841"/>
    </source>
</evidence>
<organism evidence="2 3">
    <name type="scientific">Thalassiosira oceanica</name>
    <name type="common">Marine diatom</name>
    <dbReference type="NCBI Taxonomy" id="159749"/>
    <lineage>
        <taxon>Eukaryota</taxon>
        <taxon>Sar</taxon>
        <taxon>Stramenopiles</taxon>
        <taxon>Ochrophyta</taxon>
        <taxon>Bacillariophyta</taxon>
        <taxon>Coscinodiscophyceae</taxon>
        <taxon>Thalassiosirophycidae</taxon>
        <taxon>Thalassiosirales</taxon>
        <taxon>Thalassiosiraceae</taxon>
        <taxon>Thalassiosira</taxon>
    </lineage>
</organism>
<dbReference type="GO" id="GO:0006888">
    <property type="term" value="P:endoplasmic reticulum to Golgi vesicle-mediated transport"/>
    <property type="evidence" value="ECO:0007669"/>
    <property type="project" value="TreeGrafter"/>
</dbReference>
<comment type="caution">
    <text evidence="2">The sequence shown here is derived from an EMBL/GenBank/DDBJ whole genome shotgun (WGS) entry which is preliminary data.</text>
</comment>
<feature type="compositionally biased region" description="Pro residues" evidence="1">
    <location>
        <begin position="276"/>
        <end position="287"/>
    </location>
</feature>
<protein>
    <recommendedName>
        <fullName evidence="4">Methyltransferase FkbM domain-containing protein</fullName>
    </recommendedName>
</protein>
<feature type="region of interest" description="Disordered" evidence="1">
    <location>
        <begin position="147"/>
        <end position="348"/>
    </location>
</feature>
<proteinExistence type="predicted"/>